<dbReference type="AlphaFoldDB" id="A0A377FRK6"/>
<dbReference type="EMBL" id="UGGP01000001">
    <property type="protein sequence ID" value="STO07095.1"/>
    <property type="molecule type" value="Genomic_DNA"/>
</dbReference>
<reference evidence="1 2" key="1">
    <citation type="submission" date="2018-06" db="EMBL/GenBank/DDBJ databases">
        <authorList>
            <consortium name="Pathogen Informatics"/>
            <person name="Doyle S."/>
        </authorList>
    </citation>
    <scope>NUCLEOTIDE SEQUENCE [LARGE SCALE GENOMIC DNA]</scope>
    <source>
        <strain evidence="1 2">NCTC13163</strain>
    </source>
</reference>
<organism evidence="1 2">
    <name type="scientific">Exiguobacterium aurantiacum</name>
    <dbReference type="NCBI Taxonomy" id="33987"/>
    <lineage>
        <taxon>Bacteria</taxon>
        <taxon>Bacillati</taxon>
        <taxon>Bacillota</taxon>
        <taxon>Bacilli</taxon>
        <taxon>Bacillales</taxon>
        <taxon>Bacillales Family XII. Incertae Sedis</taxon>
        <taxon>Exiguobacterium</taxon>
    </lineage>
</organism>
<evidence type="ECO:0000313" key="1">
    <source>
        <dbReference type="EMBL" id="STO07095.1"/>
    </source>
</evidence>
<proteinExistence type="predicted"/>
<dbReference type="OrthoDB" id="2356664at2"/>
<evidence type="ECO:0000313" key="2">
    <source>
        <dbReference type="Proteomes" id="UP000254060"/>
    </source>
</evidence>
<protein>
    <submittedName>
        <fullName evidence="1">Uncharacterized protein</fullName>
    </submittedName>
</protein>
<name>A0A377FRK6_9BACL</name>
<sequence>MKRLFGFFLFLIILSGGVAFTAWAFGNESVPVVYDEAYEDDVPLATSIDADLEDIPEAFAVISEVFERPIAASDVDAIQTWASDPSLKKAVAHPIGEFDVLFEGRPTTLTVEAEVYREDGTYVLFYLIGDEDVVLALDERIVAYYDELGI</sequence>
<dbReference type="Proteomes" id="UP000254060">
    <property type="component" value="Unassembled WGS sequence"/>
</dbReference>
<accession>A0A377FRK6</accession>
<dbReference type="RefSeq" id="WP_029334241.1">
    <property type="nucleotide sequence ID" value="NZ_UGGP01000001.1"/>
</dbReference>
<gene>
    <name evidence="1" type="ORF">NCTC13163_00440</name>
</gene>